<protein>
    <submittedName>
        <fullName evidence="8">M20/M25/M40 family metallo-hydrolase</fullName>
    </submittedName>
</protein>
<dbReference type="RefSeq" id="WP_206573245.1">
    <property type="nucleotide sequence ID" value="NZ_JAFKCV010000003.1"/>
</dbReference>
<dbReference type="SUPFAM" id="SSF55031">
    <property type="entry name" value="Bacterial exopeptidase dimerisation domain"/>
    <property type="match status" value="1"/>
</dbReference>
<keyword evidence="5" id="KW-0862">Zinc</keyword>
<dbReference type="InterPro" id="IPR047177">
    <property type="entry name" value="Pept_M20A"/>
</dbReference>
<evidence type="ECO:0000256" key="6">
    <source>
        <dbReference type="SAM" id="SignalP"/>
    </source>
</evidence>
<dbReference type="GO" id="GO:0006508">
    <property type="term" value="P:proteolysis"/>
    <property type="evidence" value="ECO:0007669"/>
    <property type="project" value="UniProtKB-KW"/>
</dbReference>
<keyword evidence="6" id="KW-0732">Signal</keyword>
<reference evidence="8" key="1">
    <citation type="submission" date="2021-03" db="EMBL/GenBank/DDBJ databases">
        <title>novel species isolated from a fishpond in China.</title>
        <authorList>
            <person name="Lu H."/>
            <person name="Cai Z."/>
        </authorList>
    </citation>
    <scope>NUCLEOTIDE SEQUENCE</scope>
    <source>
        <strain evidence="8">JCM 30855</strain>
    </source>
</reference>
<dbReference type="InterPro" id="IPR002933">
    <property type="entry name" value="Peptidase_M20"/>
</dbReference>
<dbReference type="NCBIfam" id="NF006596">
    <property type="entry name" value="PRK09133.1"/>
    <property type="match status" value="1"/>
</dbReference>
<dbReference type="SUPFAM" id="SSF53187">
    <property type="entry name" value="Zn-dependent exopeptidases"/>
    <property type="match status" value="1"/>
</dbReference>
<dbReference type="InterPro" id="IPR011650">
    <property type="entry name" value="Peptidase_M20_dimer"/>
</dbReference>
<evidence type="ECO:0000313" key="8">
    <source>
        <dbReference type="EMBL" id="MBN7825145.1"/>
    </source>
</evidence>
<dbReference type="InterPro" id="IPR001261">
    <property type="entry name" value="ArgE/DapE_CS"/>
</dbReference>
<evidence type="ECO:0000256" key="3">
    <source>
        <dbReference type="ARBA" id="ARBA00022723"/>
    </source>
</evidence>
<dbReference type="AlphaFoldDB" id="A0A939DN31"/>
<proteinExistence type="inferred from homology"/>
<gene>
    <name evidence="8" type="ORF">J0A66_07905</name>
</gene>
<evidence type="ECO:0000259" key="7">
    <source>
        <dbReference type="Pfam" id="PF07687"/>
    </source>
</evidence>
<feature type="chain" id="PRO_5037276433" evidence="6">
    <location>
        <begin position="26"/>
        <end position="471"/>
    </location>
</feature>
<evidence type="ECO:0000256" key="2">
    <source>
        <dbReference type="ARBA" id="ARBA00022670"/>
    </source>
</evidence>
<feature type="domain" description="Peptidase M20 dimerisation" evidence="7">
    <location>
        <begin position="222"/>
        <end position="371"/>
    </location>
</feature>
<keyword evidence="3" id="KW-0479">Metal-binding</keyword>
<dbReference type="Gene3D" id="3.40.630.10">
    <property type="entry name" value="Zn peptidases"/>
    <property type="match status" value="1"/>
</dbReference>
<dbReference type="PROSITE" id="PS00758">
    <property type="entry name" value="ARGE_DAPE_CPG2_1"/>
    <property type="match status" value="1"/>
</dbReference>
<dbReference type="EMBL" id="JAFKCV010000003">
    <property type="protein sequence ID" value="MBN7825145.1"/>
    <property type="molecule type" value="Genomic_DNA"/>
</dbReference>
<evidence type="ECO:0000256" key="1">
    <source>
        <dbReference type="ARBA" id="ARBA00006247"/>
    </source>
</evidence>
<dbReference type="Proteomes" id="UP000664654">
    <property type="component" value="Unassembled WGS sequence"/>
</dbReference>
<evidence type="ECO:0000313" key="9">
    <source>
        <dbReference type="Proteomes" id="UP000664654"/>
    </source>
</evidence>
<evidence type="ECO:0000256" key="5">
    <source>
        <dbReference type="ARBA" id="ARBA00022833"/>
    </source>
</evidence>
<dbReference type="InterPro" id="IPR036264">
    <property type="entry name" value="Bact_exopeptidase_dim_dom"/>
</dbReference>
<dbReference type="Gene3D" id="3.30.70.360">
    <property type="match status" value="1"/>
</dbReference>
<comment type="caution">
    <text evidence="8">The sequence shown here is derived from an EMBL/GenBank/DDBJ whole genome shotgun (WGS) entry which is preliminary data.</text>
</comment>
<feature type="signal peptide" evidence="6">
    <location>
        <begin position="1"/>
        <end position="25"/>
    </location>
</feature>
<name>A0A939DN31_9ALTE</name>
<sequence length="471" mass="50715">MNKRVSALIVAATLSTALLPLQVLASQANAPLPFFATAHTILKDSIAMRTVEGYGQVPRLAEYLADKFRQGGFDEQDIHLLPQGETTALIVRFRGDGRSGKKPILLSAHMDVVEANPDDWQRNPYELTEEDGFYFGRGTSDNKFGVATLSTTLLRLKAEGFVPSRDIILALSGDEETAMATTMLMAGKYKHLIDAEFALVADGGGGLLDEAGQPISFTVDSAEKTYATYQVTARNPGGHSSLPRTDNAIYDLVQALANLRDHDFAVRYNDLTLAYFRHTAPLVDKAIGDAMLTFADNPQDPQALAVLRAHPEFGGSTGTTCVATMLKGGHAENALPQSASATINCRIFPGISVEDTLAELRQVTNNAALEWQVLDAPKASDASPMREDVFTAIANAVHAKYPGLPIIPHMASGASDALHFRAAGIPSYTFTGIFIKSSDEFAHGLNERVPVETLPFALGMWHSILTELAGD</sequence>
<dbReference type="Pfam" id="PF01546">
    <property type="entry name" value="Peptidase_M20"/>
    <property type="match status" value="1"/>
</dbReference>
<evidence type="ECO:0000256" key="4">
    <source>
        <dbReference type="ARBA" id="ARBA00022801"/>
    </source>
</evidence>
<organism evidence="8 9">
    <name type="scientific">Bowmanella dokdonensis</name>
    <dbReference type="NCBI Taxonomy" id="751969"/>
    <lineage>
        <taxon>Bacteria</taxon>
        <taxon>Pseudomonadati</taxon>
        <taxon>Pseudomonadota</taxon>
        <taxon>Gammaproteobacteria</taxon>
        <taxon>Alteromonadales</taxon>
        <taxon>Alteromonadaceae</taxon>
        <taxon>Bowmanella</taxon>
    </lineage>
</organism>
<dbReference type="GO" id="GO:0046872">
    <property type="term" value="F:metal ion binding"/>
    <property type="evidence" value="ECO:0007669"/>
    <property type="project" value="UniProtKB-KW"/>
</dbReference>
<accession>A0A939DN31</accession>
<dbReference type="PANTHER" id="PTHR45962">
    <property type="entry name" value="N-FATTY-ACYL-AMINO ACID SYNTHASE/HYDROLASE PM20D1"/>
    <property type="match status" value="1"/>
</dbReference>
<keyword evidence="2" id="KW-0645">Protease</keyword>
<keyword evidence="4" id="KW-0378">Hydrolase</keyword>
<dbReference type="Pfam" id="PF07687">
    <property type="entry name" value="M20_dimer"/>
    <property type="match status" value="1"/>
</dbReference>
<dbReference type="Gene3D" id="1.10.150.900">
    <property type="match status" value="1"/>
</dbReference>
<dbReference type="PANTHER" id="PTHR45962:SF1">
    <property type="entry name" value="N-FATTY-ACYL-AMINO ACID SYNTHASE_HYDROLASE PM20D1"/>
    <property type="match status" value="1"/>
</dbReference>
<comment type="similarity">
    <text evidence="1">Belongs to the peptidase M20A family.</text>
</comment>
<dbReference type="GO" id="GO:0008233">
    <property type="term" value="F:peptidase activity"/>
    <property type="evidence" value="ECO:0007669"/>
    <property type="project" value="UniProtKB-KW"/>
</dbReference>
<keyword evidence="9" id="KW-1185">Reference proteome</keyword>